<evidence type="ECO:0000256" key="5">
    <source>
        <dbReference type="ARBA" id="ARBA00023136"/>
    </source>
</evidence>
<protein>
    <submittedName>
        <fullName evidence="8">Putative MFS family arabinose efflux permease</fullName>
    </submittedName>
</protein>
<evidence type="ECO:0000256" key="3">
    <source>
        <dbReference type="ARBA" id="ARBA00022692"/>
    </source>
</evidence>
<evidence type="ECO:0000313" key="9">
    <source>
        <dbReference type="Proteomes" id="UP000256941"/>
    </source>
</evidence>
<keyword evidence="5 6" id="KW-0472">Membrane</keyword>
<comment type="caution">
    <text evidence="8">The sequence shown here is derived from an EMBL/GenBank/DDBJ whole genome shotgun (WGS) entry which is preliminary data.</text>
</comment>
<dbReference type="PROSITE" id="PS50850">
    <property type="entry name" value="MFS"/>
    <property type="match status" value="1"/>
</dbReference>
<dbReference type="InterPro" id="IPR011701">
    <property type="entry name" value="MFS"/>
</dbReference>
<dbReference type="RefSeq" id="WP_166435419.1">
    <property type="nucleotide sequence ID" value="NZ_CP038196.1"/>
</dbReference>
<dbReference type="InterPro" id="IPR020846">
    <property type="entry name" value="MFS_dom"/>
</dbReference>
<dbReference type="GO" id="GO:0022857">
    <property type="term" value="F:transmembrane transporter activity"/>
    <property type="evidence" value="ECO:0007669"/>
    <property type="project" value="InterPro"/>
</dbReference>
<dbReference type="AlphaFoldDB" id="A0A3D9Y1H9"/>
<evidence type="ECO:0000256" key="4">
    <source>
        <dbReference type="ARBA" id="ARBA00022989"/>
    </source>
</evidence>
<feature type="transmembrane region" description="Helical" evidence="6">
    <location>
        <begin position="254"/>
        <end position="274"/>
    </location>
</feature>
<proteinExistence type="predicted"/>
<feature type="domain" description="Major facilitator superfamily (MFS) profile" evidence="7">
    <location>
        <begin position="1"/>
        <end position="406"/>
    </location>
</feature>
<evidence type="ECO:0000259" key="7">
    <source>
        <dbReference type="PROSITE" id="PS50850"/>
    </source>
</evidence>
<name>A0A3D9Y1H9_PARVE</name>
<dbReference type="EMBL" id="QTUJ01000001">
    <property type="protein sequence ID" value="REF73039.1"/>
    <property type="molecule type" value="Genomic_DNA"/>
</dbReference>
<dbReference type="GO" id="GO:0005886">
    <property type="term" value="C:plasma membrane"/>
    <property type="evidence" value="ECO:0007669"/>
    <property type="project" value="UniProtKB-SubCell"/>
</dbReference>
<dbReference type="PANTHER" id="PTHR43124">
    <property type="entry name" value="PURINE EFFLUX PUMP PBUE"/>
    <property type="match status" value="1"/>
</dbReference>
<accession>A0A3D9Y1H9</accession>
<dbReference type="CDD" id="cd17324">
    <property type="entry name" value="MFS_NepI_like"/>
    <property type="match status" value="1"/>
</dbReference>
<dbReference type="Gene3D" id="1.20.1720.10">
    <property type="entry name" value="Multidrug resistance protein D"/>
    <property type="match status" value="1"/>
</dbReference>
<keyword evidence="4 6" id="KW-1133">Transmembrane helix</keyword>
<sequence length="406" mass="42593">MLFTDDYVIAGILPELARDLAVSEGLAGQLITVFSVTVAIAAPLCAILLAGLGRKPLILAALLLFACANLLAAFASSFALLMAMRVAAALCAAATTPSLFAVAASMAPEEKAGRYIAVISLGVTGSIAFGVPLGTWIGAAFGWRWTFGCMAMGGLLAAIAIGRLLPRSERQPASDLKALLVPLMSRPLLLGFLANFLNMAASMMLLTYLAPVLLALGDIGPQQRGLVFGLSGFAGMAGVWLGGRAIDRRSAFRALIIGMTAFAIAMIGLTIFWALRPVPLPGLLMVVALWAGSAFWNAPAIAARIMGLAGGAAQQAMALNTSFTYLGVASRRHPWRHCPRSGRRRVPRAGFSDACHPGRGRAAHVPRKLAARSPLPSGRPLVHPRVGRTVDRVCLPIPTSPFEIAR</sequence>
<reference evidence="8 9" key="1">
    <citation type="submission" date="2018-08" db="EMBL/GenBank/DDBJ databases">
        <title>Genomic Encyclopedia of Archaeal and Bacterial Type Strains, Phase II (KMG-II): from individual species to whole genera.</title>
        <authorList>
            <person name="Goeker M."/>
        </authorList>
    </citation>
    <scope>NUCLEOTIDE SEQUENCE [LARGE SCALE GENOMIC DNA]</scope>
    <source>
        <strain evidence="8 9">DSM 17099</strain>
    </source>
</reference>
<feature type="transmembrane region" description="Helical" evidence="6">
    <location>
        <begin position="86"/>
        <end position="104"/>
    </location>
</feature>
<feature type="transmembrane region" description="Helical" evidence="6">
    <location>
        <begin position="145"/>
        <end position="166"/>
    </location>
</feature>
<feature type="transmembrane region" description="Helical" evidence="6">
    <location>
        <begin position="116"/>
        <end position="139"/>
    </location>
</feature>
<dbReference type="Proteomes" id="UP000256941">
    <property type="component" value="Unassembled WGS sequence"/>
</dbReference>
<evidence type="ECO:0000313" key="8">
    <source>
        <dbReference type="EMBL" id="REF73039.1"/>
    </source>
</evidence>
<feature type="transmembrane region" description="Helical" evidence="6">
    <location>
        <begin position="225"/>
        <end position="242"/>
    </location>
</feature>
<organism evidence="8 9">
    <name type="scientific">Paracoccus versutus</name>
    <name type="common">Thiobacillus versutus</name>
    <dbReference type="NCBI Taxonomy" id="34007"/>
    <lineage>
        <taxon>Bacteria</taxon>
        <taxon>Pseudomonadati</taxon>
        <taxon>Pseudomonadota</taxon>
        <taxon>Alphaproteobacteria</taxon>
        <taxon>Rhodobacterales</taxon>
        <taxon>Paracoccaceae</taxon>
        <taxon>Paracoccus</taxon>
    </lineage>
</organism>
<feature type="transmembrane region" description="Helical" evidence="6">
    <location>
        <begin position="280"/>
        <end position="298"/>
    </location>
</feature>
<evidence type="ECO:0000256" key="1">
    <source>
        <dbReference type="ARBA" id="ARBA00004651"/>
    </source>
</evidence>
<dbReference type="InterPro" id="IPR050189">
    <property type="entry name" value="MFS_Efflux_Transporters"/>
</dbReference>
<feature type="transmembrane region" description="Helical" evidence="6">
    <location>
        <begin position="57"/>
        <end position="80"/>
    </location>
</feature>
<dbReference type="InterPro" id="IPR036259">
    <property type="entry name" value="MFS_trans_sf"/>
</dbReference>
<evidence type="ECO:0000256" key="2">
    <source>
        <dbReference type="ARBA" id="ARBA00022475"/>
    </source>
</evidence>
<feature type="transmembrane region" description="Helical" evidence="6">
    <location>
        <begin position="26"/>
        <end position="50"/>
    </location>
</feature>
<evidence type="ECO:0000256" key="6">
    <source>
        <dbReference type="SAM" id="Phobius"/>
    </source>
</evidence>
<dbReference type="Pfam" id="PF07690">
    <property type="entry name" value="MFS_1"/>
    <property type="match status" value="1"/>
</dbReference>
<keyword evidence="3 6" id="KW-0812">Transmembrane</keyword>
<keyword evidence="2" id="KW-1003">Cell membrane</keyword>
<comment type="subcellular location">
    <subcellularLocation>
        <location evidence="1">Cell membrane</location>
        <topology evidence="1">Multi-pass membrane protein</topology>
    </subcellularLocation>
</comment>
<dbReference type="SUPFAM" id="SSF103473">
    <property type="entry name" value="MFS general substrate transporter"/>
    <property type="match status" value="1"/>
</dbReference>
<feature type="transmembrane region" description="Helical" evidence="6">
    <location>
        <begin position="187"/>
        <end position="213"/>
    </location>
</feature>
<dbReference type="PANTHER" id="PTHR43124:SF10">
    <property type="entry name" value="PURINE EFFLUX PUMP PBUE"/>
    <property type="match status" value="1"/>
</dbReference>
<gene>
    <name evidence="8" type="ORF">BDD41_1551</name>
</gene>